<dbReference type="AlphaFoldDB" id="A0A6S8S644"/>
<evidence type="ECO:0000256" key="8">
    <source>
        <dbReference type="ARBA" id="ARBA00048679"/>
    </source>
</evidence>
<dbReference type="InterPro" id="IPR011009">
    <property type="entry name" value="Kinase-like_dom_sf"/>
</dbReference>
<dbReference type="EMBL" id="HBIW01004375">
    <property type="protein sequence ID" value="CAE0688132.1"/>
    <property type="molecule type" value="Transcribed_RNA"/>
</dbReference>
<evidence type="ECO:0000256" key="4">
    <source>
        <dbReference type="ARBA" id="ARBA00022741"/>
    </source>
</evidence>
<dbReference type="PANTHER" id="PTHR43895">
    <property type="entry name" value="CALCIUM/CALMODULIN-DEPENDENT PROTEIN KINASE KINASE-RELATED"/>
    <property type="match status" value="1"/>
</dbReference>
<dbReference type="GO" id="GO:0004674">
    <property type="term" value="F:protein serine/threonine kinase activity"/>
    <property type="evidence" value="ECO:0007669"/>
    <property type="project" value="UniProtKB-KW"/>
</dbReference>
<keyword evidence="3" id="KW-0808">Transferase</keyword>
<evidence type="ECO:0000259" key="10">
    <source>
        <dbReference type="PROSITE" id="PS50011"/>
    </source>
</evidence>
<accession>A0A6S8S644</accession>
<dbReference type="InterPro" id="IPR017441">
    <property type="entry name" value="Protein_kinase_ATP_BS"/>
</dbReference>
<dbReference type="PROSITE" id="PS00107">
    <property type="entry name" value="PROTEIN_KINASE_ATP"/>
    <property type="match status" value="1"/>
</dbReference>
<dbReference type="PANTHER" id="PTHR43895:SF32">
    <property type="entry name" value="SERINE_THREONINE-PROTEIN KINASE CHK1"/>
    <property type="match status" value="1"/>
</dbReference>
<dbReference type="GO" id="GO:0007165">
    <property type="term" value="P:signal transduction"/>
    <property type="evidence" value="ECO:0007669"/>
    <property type="project" value="TreeGrafter"/>
</dbReference>
<dbReference type="InterPro" id="IPR000719">
    <property type="entry name" value="Prot_kinase_dom"/>
</dbReference>
<dbReference type="EC" id="2.7.11.1" evidence="1"/>
<evidence type="ECO:0000256" key="1">
    <source>
        <dbReference type="ARBA" id="ARBA00012513"/>
    </source>
</evidence>
<feature type="domain" description="Protein kinase" evidence="10">
    <location>
        <begin position="25"/>
        <end position="118"/>
    </location>
</feature>
<keyword evidence="2" id="KW-0723">Serine/threonine-protein kinase</keyword>
<dbReference type="EMBL" id="HBIW01004370">
    <property type="protein sequence ID" value="CAE0688129.1"/>
    <property type="molecule type" value="Transcribed_RNA"/>
</dbReference>
<keyword evidence="5" id="KW-0418">Kinase</keyword>
<keyword evidence="4 9" id="KW-0547">Nucleotide-binding</keyword>
<evidence type="ECO:0000256" key="9">
    <source>
        <dbReference type="PROSITE-ProRule" id="PRU10141"/>
    </source>
</evidence>
<comment type="catalytic activity">
    <reaction evidence="8">
        <text>L-seryl-[protein] + ATP = O-phospho-L-seryl-[protein] + ADP + H(+)</text>
        <dbReference type="Rhea" id="RHEA:17989"/>
        <dbReference type="Rhea" id="RHEA-COMP:9863"/>
        <dbReference type="Rhea" id="RHEA-COMP:11604"/>
        <dbReference type="ChEBI" id="CHEBI:15378"/>
        <dbReference type="ChEBI" id="CHEBI:29999"/>
        <dbReference type="ChEBI" id="CHEBI:30616"/>
        <dbReference type="ChEBI" id="CHEBI:83421"/>
        <dbReference type="ChEBI" id="CHEBI:456216"/>
        <dbReference type="EC" id="2.7.11.1"/>
    </reaction>
</comment>
<evidence type="ECO:0000256" key="7">
    <source>
        <dbReference type="ARBA" id="ARBA00047899"/>
    </source>
</evidence>
<name>A0A6S8S644_9STRA</name>
<dbReference type="Gene3D" id="3.30.200.20">
    <property type="entry name" value="Phosphorylase Kinase, domain 1"/>
    <property type="match status" value="1"/>
</dbReference>
<keyword evidence="6 9" id="KW-0067">ATP-binding</keyword>
<dbReference type="SUPFAM" id="SSF56112">
    <property type="entry name" value="Protein kinase-like (PK-like)"/>
    <property type="match status" value="1"/>
</dbReference>
<dbReference type="GO" id="GO:0005524">
    <property type="term" value="F:ATP binding"/>
    <property type="evidence" value="ECO:0007669"/>
    <property type="project" value="UniProtKB-UniRule"/>
</dbReference>
<reference evidence="11" key="1">
    <citation type="submission" date="2021-01" db="EMBL/GenBank/DDBJ databases">
        <authorList>
            <person name="Corre E."/>
            <person name="Pelletier E."/>
            <person name="Niang G."/>
            <person name="Scheremetjew M."/>
            <person name="Finn R."/>
            <person name="Kale V."/>
            <person name="Holt S."/>
            <person name="Cochrane G."/>
            <person name="Meng A."/>
            <person name="Brown T."/>
            <person name="Cohen L."/>
        </authorList>
    </citation>
    <scope>NUCLEOTIDE SEQUENCE</scope>
    <source>
        <strain evidence="11">CCMP1756</strain>
    </source>
</reference>
<evidence type="ECO:0000256" key="2">
    <source>
        <dbReference type="ARBA" id="ARBA00022527"/>
    </source>
</evidence>
<evidence type="ECO:0000256" key="5">
    <source>
        <dbReference type="ARBA" id="ARBA00022777"/>
    </source>
</evidence>
<gene>
    <name evidence="11" type="ORF">PCAL00307_LOCUS3563</name>
    <name evidence="12" type="ORF">PCAL00307_LOCUS3566</name>
</gene>
<evidence type="ECO:0000256" key="3">
    <source>
        <dbReference type="ARBA" id="ARBA00022679"/>
    </source>
</evidence>
<proteinExistence type="predicted"/>
<dbReference type="PROSITE" id="PS50011">
    <property type="entry name" value="PROTEIN_KINASE_DOM"/>
    <property type="match status" value="1"/>
</dbReference>
<evidence type="ECO:0000256" key="6">
    <source>
        <dbReference type="ARBA" id="ARBA00022840"/>
    </source>
</evidence>
<comment type="catalytic activity">
    <reaction evidence="7">
        <text>L-threonyl-[protein] + ATP = O-phospho-L-threonyl-[protein] + ADP + H(+)</text>
        <dbReference type="Rhea" id="RHEA:46608"/>
        <dbReference type="Rhea" id="RHEA-COMP:11060"/>
        <dbReference type="Rhea" id="RHEA-COMP:11605"/>
        <dbReference type="ChEBI" id="CHEBI:15378"/>
        <dbReference type="ChEBI" id="CHEBI:30013"/>
        <dbReference type="ChEBI" id="CHEBI:30616"/>
        <dbReference type="ChEBI" id="CHEBI:61977"/>
        <dbReference type="ChEBI" id="CHEBI:456216"/>
        <dbReference type="EC" id="2.7.11.1"/>
    </reaction>
</comment>
<organism evidence="11">
    <name type="scientific">Pelagomonas calceolata</name>
    <dbReference type="NCBI Taxonomy" id="35677"/>
    <lineage>
        <taxon>Eukaryota</taxon>
        <taxon>Sar</taxon>
        <taxon>Stramenopiles</taxon>
        <taxon>Ochrophyta</taxon>
        <taxon>Pelagophyceae</taxon>
        <taxon>Pelagomonadales</taxon>
        <taxon>Pelagomonadaceae</taxon>
        <taxon>Pelagomonas</taxon>
    </lineage>
</organism>
<sequence>MMTKEKEARPIRSSESGTVRRIKQYTLLTRLGQGSFAEVFLAKSDVDETYCAAKVFDKSLLRRKRTISRTVEGFKIHSELDKVDKEIGIMKKLVHPNLVRLLEVSILVFAMSSSPNCR</sequence>
<evidence type="ECO:0000313" key="12">
    <source>
        <dbReference type="EMBL" id="CAE0688132.1"/>
    </source>
</evidence>
<dbReference type="Pfam" id="PF00069">
    <property type="entry name" value="Pkinase"/>
    <property type="match status" value="1"/>
</dbReference>
<evidence type="ECO:0000313" key="11">
    <source>
        <dbReference type="EMBL" id="CAE0688129.1"/>
    </source>
</evidence>
<protein>
    <recommendedName>
        <fullName evidence="1">non-specific serine/threonine protein kinase</fullName>
        <ecNumber evidence="1">2.7.11.1</ecNumber>
    </recommendedName>
</protein>
<feature type="binding site" evidence="9">
    <location>
        <position position="54"/>
    </location>
    <ligand>
        <name>ATP</name>
        <dbReference type="ChEBI" id="CHEBI:30616"/>
    </ligand>
</feature>